<sequence>MTSITILGSCRQDSLYNNYRITSLKNNISYPHYSKEILQLINFCLNNNIPEEETKYIFRSAILSNSTIKWSESLKNEVLNTDVFIIEIASRISYSYNDKYVHHILYDDTKYNNNYKNKIIVRDLTDEEIENDIDELCKILNNRNNIKKNNIIIVGHIVTKPSGKRYDLLCLLENICNKKNIPFINPVKEITKRGNRILDLVNTNEHHINHYNDRGHSIIGNIYRDFIDKIKV</sequence>
<organism evidence="1">
    <name type="scientific">viral metagenome</name>
    <dbReference type="NCBI Taxonomy" id="1070528"/>
    <lineage>
        <taxon>unclassified sequences</taxon>
        <taxon>metagenomes</taxon>
        <taxon>organismal metagenomes</taxon>
    </lineage>
</organism>
<dbReference type="AlphaFoldDB" id="A0A6C0F160"/>
<evidence type="ECO:0000313" key="1">
    <source>
        <dbReference type="EMBL" id="QHT34120.1"/>
    </source>
</evidence>
<dbReference type="EMBL" id="MN738986">
    <property type="protein sequence ID" value="QHT34120.1"/>
    <property type="molecule type" value="Genomic_DNA"/>
</dbReference>
<name>A0A6C0F160_9ZZZZ</name>
<accession>A0A6C0F160</accession>
<proteinExistence type="predicted"/>
<reference evidence="1" key="1">
    <citation type="journal article" date="2020" name="Nature">
        <title>Giant virus diversity and host interactions through global metagenomics.</title>
        <authorList>
            <person name="Schulz F."/>
            <person name="Roux S."/>
            <person name="Paez-Espino D."/>
            <person name="Jungbluth S."/>
            <person name="Walsh D.A."/>
            <person name="Denef V.J."/>
            <person name="McMahon K.D."/>
            <person name="Konstantinidis K.T."/>
            <person name="Eloe-Fadrosh E.A."/>
            <person name="Kyrpides N.C."/>
            <person name="Woyke T."/>
        </authorList>
    </citation>
    <scope>NUCLEOTIDE SEQUENCE</scope>
    <source>
        <strain evidence="1">GVMAG-M-3300009161-52</strain>
    </source>
</reference>
<protein>
    <submittedName>
        <fullName evidence="1">Uncharacterized protein</fullName>
    </submittedName>
</protein>